<dbReference type="PANTHER" id="PTHR31973:SF187">
    <property type="entry name" value="MUTATOR TRANSPOSASE MUDRA PROTEIN"/>
    <property type="match status" value="1"/>
</dbReference>
<dbReference type="Proteomes" id="UP001652660">
    <property type="component" value="Chromosome 5c"/>
</dbReference>
<feature type="region of interest" description="Disordered" evidence="1">
    <location>
        <begin position="102"/>
        <end position="167"/>
    </location>
</feature>
<feature type="compositionally biased region" description="Basic and acidic residues" evidence="1">
    <location>
        <begin position="247"/>
        <end position="265"/>
    </location>
</feature>
<dbReference type="Pfam" id="PF03108">
    <property type="entry name" value="DBD_Tnp_Mut"/>
    <property type="match status" value="1"/>
</dbReference>
<evidence type="ECO:0000313" key="3">
    <source>
        <dbReference type="Proteomes" id="UP001652660"/>
    </source>
</evidence>
<feature type="compositionally biased region" description="Polar residues" evidence="1">
    <location>
        <begin position="219"/>
        <end position="245"/>
    </location>
</feature>
<accession>A0ABM4UG28</accession>
<gene>
    <name evidence="4" type="primary">LOC140007384</name>
</gene>
<feature type="compositionally biased region" description="Polar residues" evidence="1">
    <location>
        <begin position="111"/>
        <end position="124"/>
    </location>
</feature>
<reference evidence="4" key="1">
    <citation type="submission" date="2025-08" db="UniProtKB">
        <authorList>
            <consortium name="RefSeq"/>
        </authorList>
    </citation>
    <scope>IDENTIFICATION</scope>
    <source>
        <tissue evidence="4">Leaves</tissue>
    </source>
</reference>
<keyword evidence="3" id="KW-1185">Reference proteome</keyword>
<dbReference type="InterPro" id="IPR004332">
    <property type="entry name" value="Transposase_MuDR"/>
</dbReference>
<name>A0ABM4UG28_COFAR</name>
<dbReference type="GeneID" id="140007384"/>
<evidence type="ECO:0000259" key="2">
    <source>
        <dbReference type="Pfam" id="PF03108"/>
    </source>
</evidence>
<sequence>MYFDEKFREYPALHYTGTRMAIFKNRLEDHICIVSLCRMFKKVDEDATRVTFWFCAPGVDLDGGLHPIRDHDDVKLMNKAHWGLATRIIYACSGDDPFEKPLEHGRDNVLEPNSTMDASTTNKNADGVHNTKIDSRDGGEKKEDEDIFTSKKDVNRSSKPGSGSILHSTHFKPYHVFSFPEKVAIKSLVKSETSQEKKSSKNKKQSAGPDSIREISPHISFQISSQAVSQAADQHPSQIPSQAEAGNSKKAEERSTEEGAPHTPEEDWQEPVISDEELLDKCRFDDEGHEECHDFNPEVEFLKPHFELKVGQKFSNFRVFRYVLVEWLVREGYEVDWVKNYSKKIIAKCAKGCSWRIRATPVQGETTFQIKSLKGQYVCARDYNNKHATVKYLSVKYQDKIRGDPQCAVNGFQNDIRRDLMINGSVAKIRRTKKKAKDEMLGTDMEQYHHLWSYAATIRETNPGSTVKIKLDTAEEGSQGTFQRLYYCLYACKQGFLDGCRPIIGLDGCFLKSAFGGQLLLAIGRNGNDNMVPIAVAVVEVERYDS</sequence>
<feature type="compositionally biased region" description="Polar residues" evidence="1">
    <location>
        <begin position="157"/>
        <end position="167"/>
    </location>
</feature>
<protein>
    <recommendedName>
        <fullName evidence="2">Transposase MuDR plant domain-containing protein</fullName>
    </recommendedName>
</protein>
<evidence type="ECO:0000313" key="4">
    <source>
        <dbReference type="RefSeq" id="XP_071906238.1"/>
    </source>
</evidence>
<feature type="domain" description="Transposase MuDR plant" evidence="2">
    <location>
        <begin position="306"/>
        <end position="370"/>
    </location>
</feature>
<dbReference type="PANTHER" id="PTHR31973">
    <property type="entry name" value="POLYPROTEIN, PUTATIVE-RELATED"/>
    <property type="match status" value="1"/>
</dbReference>
<dbReference type="RefSeq" id="XP_071906238.1">
    <property type="nucleotide sequence ID" value="XM_072050137.1"/>
</dbReference>
<feature type="compositionally biased region" description="Basic and acidic residues" evidence="1">
    <location>
        <begin position="129"/>
        <end position="156"/>
    </location>
</feature>
<organism evidence="3 4">
    <name type="scientific">Coffea arabica</name>
    <name type="common">Arabian coffee</name>
    <dbReference type="NCBI Taxonomy" id="13443"/>
    <lineage>
        <taxon>Eukaryota</taxon>
        <taxon>Viridiplantae</taxon>
        <taxon>Streptophyta</taxon>
        <taxon>Embryophyta</taxon>
        <taxon>Tracheophyta</taxon>
        <taxon>Spermatophyta</taxon>
        <taxon>Magnoliopsida</taxon>
        <taxon>eudicotyledons</taxon>
        <taxon>Gunneridae</taxon>
        <taxon>Pentapetalae</taxon>
        <taxon>asterids</taxon>
        <taxon>lamiids</taxon>
        <taxon>Gentianales</taxon>
        <taxon>Rubiaceae</taxon>
        <taxon>Ixoroideae</taxon>
        <taxon>Gardenieae complex</taxon>
        <taxon>Bertiereae - Coffeeae clade</taxon>
        <taxon>Coffeeae</taxon>
        <taxon>Coffea</taxon>
    </lineage>
</organism>
<evidence type="ECO:0000256" key="1">
    <source>
        <dbReference type="SAM" id="MobiDB-lite"/>
    </source>
</evidence>
<proteinExistence type="predicted"/>
<feature type="region of interest" description="Disordered" evidence="1">
    <location>
        <begin position="190"/>
        <end position="271"/>
    </location>
</feature>